<name>A0AAN6M6K7_9PLEO</name>
<dbReference type="Pfam" id="PF00026">
    <property type="entry name" value="Asp"/>
    <property type="match status" value="1"/>
</dbReference>
<sequence length="597" mass="65508">MYVAPRDTSTLLPEPYEIRPSQEWDGNDGSWSTFKIAIGNPPQEFRVLASTQSGQTFVVTPEGCIAGIDPADCAKSRGAQVFNSAQSPGFLTNESSTWEMIGTYQINLESALNYTARGLFGYDKVTLGPAGTNAGLSVDSQIVTGIADRAYYLGHLPLGVTKSKFASQGQSTDSLIYHLRNNSQIPSMSFSYTAGAKYRLKSVVGQLILGGYDPGRFEPNSNDFSFSFSTDPSRLLTVVVESVMATNTLLGTRSLSSSAHLSLIDSTVSHLWLPRGVCDEFEKSFGLTYDPNTDLYLINATMRDQLLARDASVTIKLVDSLEGAATNFTNLVLPYAAFDLQAPWLIHFGPRSLYYNSTTHYFPIRRAVNESQFTLGRTLLQEAYLIVDYERHNFTIAQAIFPNPLPAADIQTIYPPGYSPSSSHSGLSTGAKAGIAVGSVLLALFLVALAFLLYRRRRRQSPVASNMIGHGTAPEIGGNAVSEFDAVSTVSPHPHKFLDGTQELGGTPRSELGGISYSELPSPFPEKSYVSVNEVPQELETPASTIRPKFEEITADEFNSYRSKRDSDRGSESVRFISEQWELWSRDLHHYQHSRDA</sequence>
<dbReference type="GO" id="GO:0004190">
    <property type="term" value="F:aspartic-type endopeptidase activity"/>
    <property type="evidence" value="ECO:0007669"/>
    <property type="project" value="InterPro"/>
</dbReference>
<evidence type="ECO:0000259" key="3">
    <source>
        <dbReference type="PROSITE" id="PS51767"/>
    </source>
</evidence>
<evidence type="ECO:0000313" key="5">
    <source>
        <dbReference type="Proteomes" id="UP001280581"/>
    </source>
</evidence>
<dbReference type="PROSITE" id="PS51767">
    <property type="entry name" value="PEPTIDASE_A1"/>
    <property type="match status" value="1"/>
</dbReference>
<evidence type="ECO:0000313" key="4">
    <source>
        <dbReference type="EMBL" id="KAK3215222.1"/>
    </source>
</evidence>
<dbReference type="CDD" id="cd05471">
    <property type="entry name" value="pepsin_like"/>
    <property type="match status" value="1"/>
</dbReference>
<comment type="caution">
    <text evidence="4">The sequence shown here is derived from an EMBL/GenBank/DDBJ whole genome shotgun (WGS) entry which is preliminary data.</text>
</comment>
<dbReference type="SUPFAM" id="SSF50630">
    <property type="entry name" value="Acid proteases"/>
    <property type="match status" value="1"/>
</dbReference>
<dbReference type="InterPro" id="IPR034164">
    <property type="entry name" value="Pepsin-like_dom"/>
</dbReference>
<proteinExistence type="inferred from homology"/>
<comment type="similarity">
    <text evidence="1">Belongs to the peptidase A1 family.</text>
</comment>
<dbReference type="EMBL" id="WVTA01000003">
    <property type="protein sequence ID" value="KAK3215222.1"/>
    <property type="molecule type" value="Genomic_DNA"/>
</dbReference>
<dbReference type="Proteomes" id="UP001280581">
    <property type="component" value="Unassembled WGS sequence"/>
</dbReference>
<evidence type="ECO:0000256" key="1">
    <source>
        <dbReference type="ARBA" id="ARBA00007447"/>
    </source>
</evidence>
<dbReference type="AlphaFoldDB" id="A0AAN6M6K7"/>
<keyword evidence="2" id="KW-0472">Membrane</keyword>
<accession>A0AAN6M6K7</accession>
<dbReference type="Gene3D" id="2.40.70.10">
    <property type="entry name" value="Acid Proteases"/>
    <property type="match status" value="2"/>
</dbReference>
<dbReference type="GO" id="GO:0000324">
    <property type="term" value="C:fungal-type vacuole"/>
    <property type="evidence" value="ECO:0007669"/>
    <property type="project" value="TreeGrafter"/>
</dbReference>
<dbReference type="PANTHER" id="PTHR47966">
    <property type="entry name" value="BETA-SITE APP-CLEAVING ENZYME, ISOFORM A-RELATED"/>
    <property type="match status" value="1"/>
</dbReference>
<dbReference type="InterPro" id="IPR001461">
    <property type="entry name" value="Aspartic_peptidase_A1"/>
</dbReference>
<reference evidence="4 5" key="1">
    <citation type="submission" date="2021-02" db="EMBL/GenBank/DDBJ databases">
        <title>Genome assembly of Pseudopithomyces chartarum.</title>
        <authorList>
            <person name="Jauregui R."/>
            <person name="Singh J."/>
            <person name="Voisey C."/>
        </authorList>
    </citation>
    <scope>NUCLEOTIDE SEQUENCE [LARGE SCALE GENOMIC DNA]</scope>
    <source>
        <strain evidence="4 5">AGR01</strain>
    </source>
</reference>
<dbReference type="PRINTS" id="PR00792">
    <property type="entry name" value="PEPSIN"/>
</dbReference>
<evidence type="ECO:0000256" key="2">
    <source>
        <dbReference type="SAM" id="Phobius"/>
    </source>
</evidence>
<organism evidence="4 5">
    <name type="scientific">Pseudopithomyces chartarum</name>
    <dbReference type="NCBI Taxonomy" id="1892770"/>
    <lineage>
        <taxon>Eukaryota</taxon>
        <taxon>Fungi</taxon>
        <taxon>Dikarya</taxon>
        <taxon>Ascomycota</taxon>
        <taxon>Pezizomycotina</taxon>
        <taxon>Dothideomycetes</taxon>
        <taxon>Pleosporomycetidae</taxon>
        <taxon>Pleosporales</taxon>
        <taxon>Massarineae</taxon>
        <taxon>Didymosphaeriaceae</taxon>
        <taxon>Pseudopithomyces</taxon>
    </lineage>
</organism>
<feature type="domain" description="Peptidase A1" evidence="3">
    <location>
        <begin position="32"/>
        <end position="397"/>
    </location>
</feature>
<dbReference type="InterPro" id="IPR033121">
    <property type="entry name" value="PEPTIDASE_A1"/>
</dbReference>
<dbReference type="InterPro" id="IPR021109">
    <property type="entry name" value="Peptidase_aspartic_dom_sf"/>
</dbReference>
<gene>
    <name evidence="4" type="ORF">GRF29_19g2607975</name>
</gene>
<dbReference type="GO" id="GO:0006508">
    <property type="term" value="P:proteolysis"/>
    <property type="evidence" value="ECO:0007669"/>
    <property type="project" value="InterPro"/>
</dbReference>
<dbReference type="PANTHER" id="PTHR47966:SF51">
    <property type="entry name" value="BETA-SITE APP-CLEAVING ENZYME, ISOFORM A-RELATED"/>
    <property type="match status" value="1"/>
</dbReference>
<keyword evidence="2" id="KW-1133">Transmembrane helix</keyword>
<keyword evidence="2" id="KW-0812">Transmembrane</keyword>
<feature type="transmembrane region" description="Helical" evidence="2">
    <location>
        <begin position="433"/>
        <end position="454"/>
    </location>
</feature>
<protein>
    <recommendedName>
        <fullName evidence="3">Peptidase A1 domain-containing protein</fullName>
    </recommendedName>
</protein>
<keyword evidence="5" id="KW-1185">Reference proteome</keyword>